<dbReference type="EMBL" id="KB742572">
    <property type="protein sequence ID" value="EOB06918.1"/>
    <property type="molecule type" value="Genomic_DNA"/>
</dbReference>
<keyword evidence="2" id="KW-1185">Reference proteome</keyword>
<sequence length="235" mass="25795">MVTLAHTDCESLLKYPRFMNRQNLMQEQSYCKFRFLKTGFQEQLSHIAEQILFDSIQMVVYVMFLSYPLVLLDEMPKAKLASKATDGDTTIVSAAGGLLSGQAAGKTLGNAKAGAKLSSWGFVQTRRAKASEVEVSPCLDEGAPTYWNNRRRASRCHLALHKPPPYQKVNGHQAWKPAAAMRSHCIRLKAEPSSTGAQGCSQSTALTLDSTLPHCLLPLAGFHNACWATDPQPLS</sequence>
<gene>
    <name evidence="1" type="ORF">Anapl_09254</name>
</gene>
<accession>R0M2P1</accession>
<name>R0M2P1_ANAPL</name>
<evidence type="ECO:0000313" key="2">
    <source>
        <dbReference type="Proteomes" id="UP000296049"/>
    </source>
</evidence>
<evidence type="ECO:0000313" key="1">
    <source>
        <dbReference type="EMBL" id="EOB06918.1"/>
    </source>
</evidence>
<organism evidence="1 2">
    <name type="scientific">Anas platyrhynchos</name>
    <name type="common">Mallard</name>
    <name type="synonym">Anas boschas</name>
    <dbReference type="NCBI Taxonomy" id="8839"/>
    <lineage>
        <taxon>Eukaryota</taxon>
        <taxon>Metazoa</taxon>
        <taxon>Chordata</taxon>
        <taxon>Craniata</taxon>
        <taxon>Vertebrata</taxon>
        <taxon>Euteleostomi</taxon>
        <taxon>Archelosauria</taxon>
        <taxon>Archosauria</taxon>
        <taxon>Dinosauria</taxon>
        <taxon>Saurischia</taxon>
        <taxon>Theropoda</taxon>
        <taxon>Coelurosauria</taxon>
        <taxon>Aves</taxon>
        <taxon>Neognathae</taxon>
        <taxon>Galloanserae</taxon>
        <taxon>Anseriformes</taxon>
        <taxon>Anatidae</taxon>
        <taxon>Anatinae</taxon>
        <taxon>Anas</taxon>
    </lineage>
</organism>
<protein>
    <submittedName>
        <fullName evidence="1">Uncharacterized protein</fullName>
    </submittedName>
</protein>
<dbReference type="Proteomes" id="UP000296049">
    <property type="component" value="Unassembled WGS sequence"/>
</dbReference>
<proteinExistence type="predicted"/>
<dbReference type="AlphaFoldDB" id="R0M2P1"/>
<reference evidence="2" key="1">
    <citation type="journal article" date="2013" name="Nat. Genet.">
        <title>The duck genome and transcriptome provide insight into an avian influenza virus reservoir species.</title>
        <authorList>
            <person name="Huang Y."/>
            <person name="Li Y."/>
            <person name="Burt D.W."/>
            <person name="Chen H."/>
            <person name="Zhang Y."/>
            <person name="Qian W."/>
            <person name="Kim H."/>
            <person name="Gan S."/>
            <person name="Zhao Y."/>
            <person name="Li J."/>
            <person name="Yi K."/>
            <person name="Feng H."/>
            <person name="Zhu P."/>
            <person name="Li B."/>
            <person name="Liu Q."/>
            <person name="Fairley S."/>
            <person name="Magor K.E."/>
            <person name="Du Z."/>
            <person name="Hu X."/>
            <person name="Goodman L."/>
            <person name="Tafer H."/>
            <person name="Vignal A."/>
            <person name="Lee T."/>
            <person name="Kim K.W."/>
            <person name="Sheng Z."/>
            <person name="An Y."/>
            <person name="Searle S."/>
            <person name="Herrero J."/>
            <person name="Groenen M.A."/>
            <person name="Crooijmans R.P."/>
            <person name="Faraut T."/>
            <person name="Cai Q."/>
            <person name="Webster R.G."/>
            <person name="Aldridge J.R."/>
            <person name="Warren W.C."/>
            <person name="Bartschat S."/>
            <person name="Kehr S."/>
            <person name="Marz M."/>
            <person name="Stadler P.F."/>
            <person name="Smith J."/>
            <person name="Kraus R.H."/>
            <person name="Zhao Y."/>
            <person name="Ren L."/>
            <person name="Fei J."/>
            <person name="Morisson M."/>
            <person name="Kaiser P."/>
            <person name="Griffin D.K."/>
            <person name="Rao M."/>
            <person name="Pitel F."/>
            <person name="Wang J."/>
            <person name="Li N."/>
        </authorList>
    </citation>
    <scope>NUCLEOTIDE SEQUENCE [LARGE SCALE GENOMIC DNA]</scope>
</reference>